<reference evidence="2 3" key="1">
    <citation type="submission" date="2012-05" db="EMBL/GenBank/DDBJ databases">
        <authorList>
            <person name="Weinstock G."/>
            <person name="Sodergren E."/>
            <person name="Lobos E.A."/>
            <person name="Fulton L."/>
            <person name="Fulton R."/>
            <person name="Courtney L."/>
            <person name="Fronick C."/>
            <person name="O'Laughlin M."/>
            <person name="Godfrey J."/>
            <person name="Wilson R.M."/>
            <person name="Miner T."/>
            <person name="Farmer C."/>
            <person name="Delehaunty K."/>
            <person name="Cordes M."/>
            <person name="Minx P."/>
            <person name="Tomlinson C."/>
            <person name="Chen J."/>
            <person name="Wollam A."/>
            <person name="Pepin K.H."/>
            <person name="Bhonagiri V."/>
            <person name="Zhang X."/>
            <person name="Suruliraj S."/>
            <person name="Warren W."/>
            <person name="Mitreva M."/>
            <person name="Mardis E.R."/>
            <person name="Wilson R.K."/>
        </authorList>
    </citation>
    <scope>NUCLEOTIDE SEQUENCE [LARGE SCALE GENOMIC DNA]</scope>
    <source>
        <strain evidence="2 3">F0055</strain>
    </source>
</reference>
<dbReference type="EMBL" id="AMEP01000167">
    <property type="protein sequence ID" value="EKX95889.1"/>
    <property type="molecule type" value="Genomic_DNA"/>
</dbReference>
<comment type="caution">
    <text evidence="2">The sequence shown here is derived from an EMBL/GenBank/DDBJ whole genome shotgun (WGS) entry which is preliminary data.</text>
</comment>
<protein>
    <recommendedName>
        <fullName evidence="4">DUF4831 domain-containing protein</fullName>
    </recommendedName>
</protein>
<dbReference type="OrthoDB" id="1092380at2"/>
<evidence type="ECO:0000313" key="3">
    <source>
        <dbReference type="Proteomes" id="UP000010433"/>
    </source>
</evidence>
<gene>
    <name evidence="2" type="ORF">HMPREF9151_02607</name>
</gene>
<feature type="signal peptide" evidence="1">
    <location>
        <begin position="1"/>
        <end position="20"/>
    </location>
</feature>
<name>L1MY23_9BACT</name>
<dbReference type="HOGENOM" id="CLU_067505_0_0_10"/>
<proteinExistence type="predicted"/>
<feature type="chain" id="PRO_5003953923" description="DUF4831 domain-containing protein" evidence="1">
    <location>
        <begin position="21"/>
        <end position="350"/>
    </location>
</feature>
<evidence type="ECO:0008006" key="4">
    <source>
        <dbReference type="Google" id="ProtNLM"/>
    </source>
</evidence>
<dbReference type="Pfam" id="PF16115">
    <property type="entry name" value="DUF4831"/>
    <property type="match status" value="1"/>
</dbReference>
<keyword evidence="1" id="KW-0732">Signal</keyword>
<keyword evidence="3" id="KW-1185">Reference proteome</keyword>
<sequence length="350" mass="39552">MKKFLITILTAFCFCGTTFSQSTVPVEGIPYFLPKTAVRLSVWVEKTTYTPGEFAKYAEKYMKLMNVDMEPKTTYRIVKTAFSAYGVPDSSKHYMALMDRRHNITDVRRNDNGVLLAINATPKKVTLPTVFVPARKAQPLNPCDYMSEDVLSAGSSAKMAELIAKDIYDIRDSRNLLSRGQAEFMPKDGEQLKLMLKNLDTQEKALMQVFEGTIVKDTTETLITLVPTKEMKKEVLFRFSKHYGMADKDDLGGVPYYISVEDQHIVPTLQTASDKSRSRDNAGVYVNLPSKVKLSLYQEEQLRSTVELYMGQFGKTEALNGELFGRRQNTRLILDPVTGNIESIQTEGIR</sequence>
<dbReference type="InterPro" id="IPR032265">
    <property type="entry name" value="DUF4831"/>
</dbReference>
<dbReference type="AlphaFoldDB" id="L1MY23"/>
<dbReference type="STRING" id="1127699.HMPREF9151_02607"/>
<accession>L1MY23</accession>
<evidence type="ECO:0000313" key="2">
    <source>
        <dbReference type="EMBL" id="EKX95889.1"/>
    </source>
</evidence>
<dbReference type="PATRIC" id="fig|1127699.3.peg.2396"/>
<dbReference type="RefSeq" id="WP_009161483.1">
    <property type="nucleotide sequence ID" value="NZ_KB290966.1"/>
</dbReference>
<dbReference type="Proteomes" id="UP000010433">
    <property type="component" value="Unassembled WGS sequence"/>
</dbReference>
<evidence type="ECO:0000256" key="1">
    <source>
        <dbReference type="SAM" id="SignalP"/>
    </source>
</evidence>
<organism evidence="2 3">
    <name type="scientific">Hoylesella saccharolytica F0055</name>
    <dbReference type="NCBI Taxonomy" id="1127699"/>
    <lineage>
        <taxon>Bacteria</taxon>
        <taxon>Pseudomonadati</taxon>
        <taxon>Bacteroidota</taxon>
        <taxon>Bacteroidia</taxon>
        <taxon>Bacteroidales</taxon>
        <taxon>Prevotellaceae</taxon>
        <taxon>Hoylesella</taxon>
    </lineage>
</organism>